<keyword evidence="1" id="KW-0238">DNA-binding</keyword>
<sequence length="71" mass="7659">MADGEKVMISKFGTFQVRNRAPRQGVNPATGGGLIIGRHRVVTFHPSPLMQGLLNETAGAEDADLDPGWDR</sequence>
<organism evidence="2">
    <name type="scientific">marine metagenome</name>
    <dbReference type="NCBI Taxonomy" id="408172"/>
    <lineage>
        <taxon>unclassified sequences</taxon>
        <taxon>metagenomes</taxon>
        <taxon>ecological metagenomes</taxon>
    </lineage>
</organism>
<dbReference type="InterPro" id="IPR000119">
    <property type="entry name" value="Hist_DNA-bd"/>
</dbReference>
<dbReference type="Pfam" id="PF00216">
    <property type="entry name" value="Bac_DNA_binding"/>
    <property type="match status" value="1"/>
</dbReference>
<dbReference type="GO" id="GO:0030527">
    <property type="term" value="F:structural constituent of chromatin"/>
    <property type="evidence" value="ECO:0007669"/>
    <property type="project" value="InterPro"/>
</dbReference>
<dbReference type="GO" id="GO:0003677">
    <property type="term" value="F:DNA binding"/>
    <property type="evidence" value="ECO:0007669"/>
    <property type="project" value="UniProtKB-KW"/>
</dbReference>
<dbReference type="PRINTS" id="PR01727">
    <property type="entry name" value="DNABINDINGHU"/>
</dbReference>
<gene>
    <name evidence="2" type="ORF">METZ01_LOCUS14980</name>
</gene>
<dbReference type="SUPFAM" id="SSF47729">
    <property type="entry name" value="IHF-like DNA-binding proteins"/>
    <property type="match status" value="1"/>
</dbReference>
<evidence type="ECO:0000256" key="1">
    <source>
        <dbReference type="ARBA" id="ARBA00023125"/>
    </source>
</evidence>
<name>A0A381P5A3_9ZZZZ</name>
<dbReference type="InterPro" id="IPR020816">
    <property type="entry name" value="Histone-like_DNA-bd_CS"/>
</dbReference>
<proteinExistence type="predicted"/>
<evidence type="ECO:0000313" key="2">
    <source>
        <dbReference type="EMBL" id="SUZ62126.1"/>
    </source>
</evidence>
<protein>
    <recommendedName>
        <fullName evidence="3">Integration host factor subunit alpha</fullName>
    </recommendedName>
</protein>
<dbReference type="AlphaFoldDB" id="A0A381P5A3"/>
<reference evidence="2" key="1">
    <citation type="submission" date="2018-05" db="EMBL/GenBank/DDBJ databases">
        <authorList>
            <person name="Lanie J.A."/>
            <person name="Ng W.-L."/>
            <person name="Kazmierczak K.M."/>
            <person name="Andrzejewski T.M."/>
            <person name="Davidsen T.M."/>
            <person name="Wayne K.J."/>
            <person name="Tettelin H."/>
            <person name="Glass J.I."/>
            <person name="Rusch D."/>
            <person name="Podicherti R."/>
            <person name="Tsui H.-C.T."/>
            <person name="Winkler M.E."/>
        </authorList>
    </citation>
    <scope>NUCLEOTIDE SEQUENCE</scope>
</reference>
<dbReference type="Gene3D" id="4.10.520.10">
    <property type="entry name" value="IHF-like DNA-binding proteins"/>
    <property type="match status" value="1"/>
</dbReference>
<accession>A0A381P5A3</accession>
<evidence type="ECO:0008006" key="3">
    <source>
        <dbReference type="Google" id="ProtNLM"/>
    </source>
</evidence>
<dbReference type="EMBL" id="UINC01000849">
    <property type="protein sequence ID" value="SUZ62126.1"/>
    <property type="molecule type" value="Genomic_DNA"/>
</dbReference>
<dbReference type="PROSITE" id="PS00045">
    <property type="entry name" value="HISTONE_LIKE"/>
    <property type="match status" value="1"/>
</dbReference>
<dbReference type="InterPro" id="IPR010992">
    <property type="entry name" value="IHF-like_DNA-bd_dom_sf"/>
</dbReference>